<accession>A0A367QW30</accession>
<dbReference type="EMBL" id="LXQD01000304">
    <property type="protein sequence ID" value="RCJ27544.1"/>
    <property type="molecule type" value="Genomic_DNA"/>
</dbReference>
<name>A0A367QW30_9NOSO</name>
<evidence type="ECO:0000313" key="2">
    <source>
        <dbReference type="Proteomes" id="UP000252107"/>
    </source>
</evidence>
<dbReference type="Proteomes" id="UP000252107">
    <property type="component" value="Unassembled WGS sequence"/>
</dbReference>
<sequence length="73" mass="7935">MGGLPNNRAPQIGQKPRLTMLPRSPVTSYYFTSPVIVTALDGTRSAAANALPVARWQSRQWQFPIAIGSAEHS</sequence>
<dbReference type="AlphaFoldDB" id="A0A367QW30"/>
<evidence type="ECO:0000313" key="1">
    <source>
        <dbReference type="EMBL" id="RCJ27544.1"/>
    </source>
</evidence>
<organism evidence="1 2">
    <name type="scientific">Nostoc minutum NIES-26</name>
    <dbReference type="NCBI Taxonomy" id="1844469"/>
    <lineage>
        <taxon>Bacteria</taxon>
        <taxon>Bacillati</taxon>
        <taxon>Cyanobacteriota</taxon>
        <taxon>Cyanophyceae</taxon>
        <taxon>Nostocales</taxon>
        <taxon>Nostocaceae</taxon>
        <taxon>Nostoc</taxon>
    </lineage>
</organism>
<keyword evidence="2" id="KW-1185">Reference proteome</keyword>
<proteinExistence type="predicted"/>
<comment type="caution">
    <text evidence="1">The sequence shown here is derived from an EMBL/GenBank/DDBJ whole genome shotgun (WGS) entry which is preliminary data.</text>
</comment>
<reference evidence="1" key="1">
    <citation type="submission" date="2016-04" db="EMBL/GenBank/DDBJ databases">
        <authorList>
            <person name="Tabuchi Yagui T.R."/>
        </authorList>
    </citation>
    <scope>NUCLEOTIDE SEQUENCE [LARGE SCALE GENOMIC DNA]</scope>
    <source>
        <strain evidence="1">NIES-26</strain>
    </source>
</reference>
<gene>
    <name evidence="1" type="ORF">A6770_25730</name>
</gene>
<protein>
    <submittedName>
        <fullName evidence="1">Uncharacterized protein</fullName>
    </submittedName>
</protein>